<evidence type="ECO:0000256" key="2">
    <source>
        <dbReference type="ARBA" id="ARBA00022448"/>
    </source>
</evidence>
<evidence type="ECO:0000256" key="6">
    <source>
        <dbReference type="ARBA" id="ARBA00023014"/>
    </source>
</evidence>
<dbReference type="InterPro" id="IPR051269">
    <property type="entry name" value="Fe-S_cluster_ET"/>
</dbReference>
<evidence type="ECO:0000256" key="7">
    <source>
        <dbReference type="ARBA" id="ARBA00023291"/>
    </source>
</evidence>
<keyword evidence="5 8" id="KW-0408">Iron</keyword>
<evidence type="ECO:0000256" key="5">
    <source>
        <dbReference type="ARBA" id="ARBA00023004"/>
    </source>
</evidence>
<dbReference type="PANTHER" id="PTHR36923:SF3">
    <property type="entry name" value="FERREDOXIN"/>
    <property type="match status" value="1"/>
</dbReference>
<keyword evidence="6 8" id="KW-0411">Iron-sulfur</keyword>
<keyword evidence="4 8" id="KW-0249">Electron transport</keyword>
<dbReference type="Pfam" id="PF13459">
    <property type="entry name" value="Fer4_15"/>
    <property type="match status" value="1"/>
</dbReference>
<proteinExistence type="predicted"/>
<dbReference type="Gene3D" id="3.30.70.20">
    <property type="match status" value="1"/>
</dbReference>
<keyword evidence="7" id="KW-0003">3Fe-4S</keyword>
<dbReference type="GO" id="GO:0051538">
    <property type="term" value="F:3 iron, 4 sulfur cluster binding"/>
    <property type="evidence" value="ECO:0007669"/>
    <property type="project" value="UniProtKB-KW"/>
</dbReference>
<evidence type="ECO:0000256" key="4">
    <source>
        <dbReference type="ARBA" id="ARBA00022982"/>
    </source>
</evidence>
<dbReference type="AlphaFoldDB" id="A0A2G3PT82"/>
<dbReference type="GO" id="GO:0005506">
    <property type="term" value="F:iron ion binding"/>
    <property type="evidence" value="ECO:0007669"/>
    <property type="project" value="UniProtKB-UniRule"/>
</dbReference>
<accession>A0A2G3PT82</accession>
<dbReference type="PANTHER" id="PTHR36923">
    <property type="entry name" value="FERREDOXIN"/>
    <property type="match status" value="1"/>
</dbReference>
<comment type="caution">
    <text evidence="9">The sequence shown here is derived from an EMBL/GenBank/DDBJ whole genome shotgun (WGS) entry which is preliminary data.</text>
</comment>
<evidence type="ECO:0000256" key="8">
    <source>
        <dbReference type="RuleBase" id="RU368020"/>
    </source>
</evidence>
<keyword evidence="2 8" id="KW-0813">Transport</keyword>
<comment type="function">
    <text evidence="8">Ferredoxins are iron-sulfur proteins that transfer electrons in a wide variety of metabolic reactions.</text>
</comment>
<dbReference type="PRINTS" id="PR00352">
    <property type="entry name" value="3FE4SFRDOXIN"/>
</dbReference>
<dbReference type="GO" id="GO:0009055">
    <property type="term" value="F:electron transfer activity"/>
    <property type="evidence" value="ECO:0007669"/>
    <property type="project" value="UniProtKB-UniRule"/>
</dbReference>
<keyword evidence="3 8" id="KW-0479">Metal-binding</keyword>
<sequence>MCRCDEEPVVKVAVDRNRCEGYGFCEERAPEMFRLDEDGELEVLSESAPEDKKDAVRRAVRSCPVAALLLDES</sequence>
<dbReference type="EMBL" id="PEBD01000002">
    <property type="protein sequence ID" value="PHV69078.1"/>
    <property type="molecule type" value="Genomic_DNA"/>
</dbReference>
<evidence type="ECO:0000313" key="9">
    <source>
        <dbReference type="EMBL" id="PHV69078.1"/>
    </source>
</evidence>
<protein>
    <recommendedName>
        <fullName evidence="8">Ferredoxin</fullName>
    </recommendedName>
</protein>
<dbReference type="InterPro" id="IPR001080">
    <property type="entry name" value="3Fe4S_ferredoxin"/>
</dbReference>
<comment type="cofactor">
    <cofactor evidence="1">
        <name>[3Fe-4S] cluster</name>
        <dbReference type="ChEBI" id="CHEBI:21137"/>
    </cofactor>
</comment>
<dbReference type="SUPFAM" id="SSF54862">
    <property type="entry name" value="4Fe-4S ferredoxins"/>
    <property type="match status" value="1"/>
</dbReference>
<evidence type="ECO:0000313" key="10">
    <source>
        <dbReference type="Proteomes" id="UP000225108"/>
    </source>
</evidence>
<dbReference type="Proteomes" id="UP000225108">
    <property type="component" value="Unassembled WGS sequence"/>
</dbReference>
<name>A0A2G3PT82_WILMA</name>
<evidence type="ECO:0000256" key="1">
    <source>
        <dbReference type="ARBA" id="ARBA00001927"/>
    </source>
</evidence>
<organism evidence="9 10">
    <name type="scientific">Williamsia marianensis</name>
    <dbReference type="NCBI Taxonomy" id="85044"/>
    <lineage>
        <taxon>Bacteria</taxon>
        <taxon>Bacillati</taxon>
        <taxon>Actinomycetota</taxon>
        <taxon>Actinomycetes</taxon>
        <taxon>Mycobacteriales</taxon>
        <taxon>Nocardiaceae</taxon>
        <taxon>Williamsia</taxon>
    </lineage>
</organism>
<gene>
    <name evidence="9" type="ORF">CSW57_00125</name>
</gene>
<reference evidence="9 10" key="1">
    <citation type="submission" date="2017-10" db="EMBL/GenBank/DDBJ databases">
        <title>The draft genome sequence of Williamsia sp. BULT 1.1 isolated from the semi-arid grassland soils from South Africa.</title>
        <authorList>
            <person name="Kabwe M.H."/>
            <person name="Govender N."/>
            <person name="Mutseka Lunga P."/>
            <person name="Vikram S."/>
            <person name="Makhalanyane T.P."/>
        </authorList>
    </citation>
    <scope>NUCLEOTIDE SEQUENCE [LARGE SCALE GENOMIC DNA]</scope>
    <source>
        <strain evidence="9 10">BULT 1.1</strain>
    </source>
</reference>
<evidence type="ECO:0000256" key="3">
    <source>
        <dbReference type="ARBA" id="ARBA00022723"/>
    </source>
</evidence>